<keyword evidence="4" id="KW-1185">Reference proteome</keyword>
<dbReference type="InterPro" id="IPR017853">
    <property type="entry name" value="GH"/>
</dbReference>
<feature type="chain" id="PRO_5046397751" evidence="1">
    <location>
        <begin position="25"/>
        <end position="1061"/>
    </location>
</feature>
<dbReference type="SUPFAM" id="SSF49373">
    <property type="entry name" value="Invasin/intimin cell-adhesion fragments"/>
    <property type="match status" value="2"/>
</dbReference>
<evidence type="ECO:0000313" key="4">
    <source>
        <dbReference type="Proteomes" id="UP001589619"/>
    </source>
</evidence>
<dbReference type="RefSeq" id="WP_344915159.1">
    <property type="nucleotide sequence ID" value="NZ_BAAAYO010000014.1"/>
</dbReference>
<dbReference type="InterPro" id="IPR052177">
    <property type="entry name" value="Divisome_Glycosyl_Hydrolase"/>
</dbReference>
<dbReference type="SMART" id="SM00635">
    <property type="entry name" value="BID_2"/>
    <property type="match status" value="2"/>
</dbReference>
<proteinExistence type="predicted"/>
<protein>
    <submittedName>
        <fullName evidence="3">Ig-like domain-containing protein</fullName>
    </submittedName>
</protein>
<evidence type="ECO:0000259" key="2">
    <source>
        <dbReference type="SMART" id="SM00635"/>
    </source>
</evidence>
<feature type="signal peptide" evidence="1">
    <location>
        <begin position="1"/>
        <end position="24"/>
    </location>
</feature>
<dbReference type="PANTHER" id="PTHR43405">
    <property type="entry name" value="GLYCOSYL HYDROLASE DIGH"/>
    <property type="match status" value="1"/>
</dbReference>
<name>A0ABV5W0V8_9BACL</name>
<evidence type="ECO:0000313" key="3">
    <source>
        <dbReference type="EMBL" id="MFB9753876.1"/>
    </source>
</evidence>
<dbReference type="SUPFAM" id="SSF51445">
    <property type="entry name" value="(Trans)glycosidases"/>
    <property type="match status" value="1"/>
</dbReference>
<dbReference type="Gene3D" id="3.20.20.80">
    <property type="entry name" value="Glycosidases"/>
    <property type="match status" value="1"/>
</dbReference>
<feature type="domain" description="BIG2" evidence="2">
    <location>
        <begin position="880"/>
        <end position="960"/>
    </location>
</feature>
<dbReference type="EMBL" id="JBHMAG010000013">
    <property type="protein sequence ID" value="MFB9753876.1"/>
    <property type="molecule type" value="Genomic_DNA"/>
</dbReference>
<evidence type="ECO:0000256" key="1">
    <source>
        <dbReference type="SAM" id="SignalP"/>
    </source>
</evidence>
<organism evidence="3 4">
    <name type="scientific">Paenibacillus hodogayensis</name>
    <dbReference type="NCBI Taxonomy" id="279208"/>
    <lineage>
        <taxon>Bacteria</taxon>
        <taxon>Bacillati</taxon>
        <taxon>Bacillota</taxon>
        <taxon>Bacilli</taxon>
        <taxon>Bacillales</taxon>
        <taxon>Paenibacillaceae</taxon>
        <taxon>Paenibacillus</taxon>
    </lineage>
</organism>
<dbReference type="Proteomes" id="UP001589619">
    <property type="component" value="Unassembled WGS sequence"/>
</dbReference>
<gene>
    <name evidence="3" type="ORF">ACFFNY_20085</name>
</gene>
<dbReference type="PANTHER" id="PTHR43405:SF1">
    <property type="entry name" value="GLYCOSYL HYDROLASE DIGH"/>
    <property type="match status" value="1"/>
</dbReference>
<reference evidence="3 4" key="1">
    <citation type="submission" date="2024-09" db="EMBL/GenBank/DDBJ databases">
        <authorList>
            <person name="Sun Q."/>
            <person name="Mori K."/>
        </authorList>
    </citation>
    <scope>NUCLEOTIDE SEQUENCE [LARGE SCALE GENOMIC DNA]</scope>
    <source>
        <strain evidence="3 4">JCM 12520</strain>
    </source>
</reference>
<keyword evidence="1" id="KW-0732">Signal</keyword>
<sequence>MKKTMLAVVLLATALLGTAWTAAAETASNTPLVLEIEAASGAKKQIDAVDAPSSGNYLAVLTDRYGDKTNNTNKYNVAVQVSSDFIVTKIANKAPAPGTPPPWQDSPNLDIPPNGFVLLASDDAYASRGYKKFLAENFTVGDRVKLNVDGVSVALNEFKQKTEHLAQPSTLVLDQTNMFPVSKDQQSTAISGKLTNYQADGVYRIVVNGQQVPIRADGLFSYDVQLQPKTNYITVEVYRGPILQNKSTVTVYRYMQEQQGREVYLWIEQSTNLNKYPSSASIRALLVKAKNAGVTAVAFPVKGHEGFLSYLQNDLSGLPHISQITEATKTGVPADLDVLQEYIRHGHELGLRIDAVFNLYGSGTAKDTGLTPGQFASFEEWVYRPEDGGNIVPIRQSAYKPSVYFLNPANENAQQLQMLAIEEVMRHYDVDCVVLDRARYDNLYADFSNLSKLQFEQYLTGKGKTLAHWPQDIFEHKYDASGKYTETVNGPLFYDWLTYRSTVSKTFFQKLRTKVDQVNLETGKHIPLANSMGSWYTSYYEVGQNWASPDFRYDPRLGLNLPGLYTEEYANTAFGTPDIFDYLILGTYYNTPEAVIKGIALIHVLTMEQFPVYAGFQLQQLPDPEDQRQSFQAALKFTNGIKLFDLSVINWDIQKAALEDRPYVKPYQLGISIPNGLVLPDPLKPFIAKGFIEGDYFNQNRALDTVGLYTEAFGPTTGTSGSYGVEVIVGADGKVTDVVNKQQAINWQWSGNRVNNSIIPAGGFVLSALDKDGIRVRRQLLANAYSIQNDVRAALLRGHLDYKDATTSNANFEVKGNVEVLGPGTAAVKLNGAPANMAVGGDFSGTVPLQPGANDIAITVEVDGSKTNEATIRVTRLEPVLKALELDVNGGKLYEGETYASVVTAVYSDGSRKPASGAVFVSSNPGTVSVSVYGEASALRQGTSVITASLDGLSATQTVTVISLTSISVDDANVSLIAGETHLIGVTAAYADGSRRTAAGPRFSTSHEAVATVASDGLVKAVKPGRSTITVSYGDKRAEVRVKVFHHKNPGNSKNDDLYFD</sequence>
<dbReference type="InterPro" id="IPR008964">
    <property type="entry name" value="Invasin/intimin_cell_adhesion"/>
</dbReference>
<dbReference type="Gene3D" id="2.60.40.1080">
    <property type="match status" value="2"/>
</dbReference>
<dbReference type="InterPro" id="IPR003343">
    <property type="entry name" value="Big_2"/>
</dbReference>
<dbReference type="Pfam" id="PF02368">
    <property type="entry name" value="Big_2"/>
    <property type="match status" value="1"/>
</dbReference>
<comment type="caution">
    <text evidence="3">The sequence shown here is derived from an EMBL/GenBank/DDBJ whole genome shotgun (WGS) entry which is preliminary data.</text>
</comment>
<dbReference type="Gene3D" id="2.60.40.10">
    <property type="entry name" value="Immunoglobulins"/>
    <property type="match status" value="2"/>
</dbReference>
<accession>A0ABV5W0V8</accession>
<dbReference type="InterPro" id="IPR013783">
    <property type="entry name" value="Ig-like_fold"/>
</dbReference>
<feature type="domain" description="BIG2" evidence="2">
    <location>
        <begin position="963"/>
        <end position="1043"/>
    </location>
</feature>